<keyword evidence="2" id="KW-1185">Reference proteome</keyword>
<reference evidence="1" key="1">
    <citation type="submission" date="2019-03" db="EMBL/GenBank/DDBJ databases">
        <title>WGS assembly of Setaria viridis.</title>
        <authorList>
            <person name="Huang P."/>
            <person name="Jenkins J."/>
            <person name="Grimwood J."/>
            <person name="Barry K."/>
            <person name="Healey A."/>
            <person name="Mamidi S."/>
            <person name="Sreedasyam A."/>
            <person name="Shu S."/>
            <person name="Feldman M."/>
            <person name="Wu J."/>
            <person name="Yu Y."/>
            <person name="Chen C."/>
            <person name="Johnson J."/>
            <person name="Rokhsar D."/>
            <person name="Baxter I."/>
            <person name="Schmutz J."/>
            <person name="Brutnell T."/>
            <person name="Kellogg E."/>
        </authorList>
    </citation>
    <scope>NUCLEOTIDE SEQUENCE [LARGE SCALE GENOMIC DNA]</scope>
</reference>
<dbReference type="Proteomes" id="UP000298652">
    <property type="component" value="Chromosome 6"/>
</dbReference>
<gene>
    <name evidence="1" type="ORF">SEVIR_6G034700v2</name>
</gene>
<sequence>MWCLCPTAVCDLYELSECRIGSFVEWCNPHSKKEWVRVFEKNPTSSDQNSRESTQLMIRSPFPQCDGTAIVNEAWKVGDLVDWFTEGCYWFRTITNLLDEDMFEVSNYELPCY</sequence>
<dbReference type="EMBL" id="CM016557">
    <property type="protein sequence ID" value="TKW08605.1"/>
    <property type="molecule type" value="Genomic_DNA"/>
</dbReference>
<dbReference type="AlphaFoldDB" id="A0A4U6U2X2"/>
<dbReference type="PANTHER" id="PTHR36805">
    <property type="entry name" value="AGENET DOMAIN-CONTAINING PROTEIN"/>
    <property type="match status" value="1"/>
</dbReference>
<dbReference type="PANTHER" id="PTHR36805:SF7">
    <property type="entry name" value="AGENET DOMAIN-CONTAINING PROTEIN"/>
    <property type="match status" value="1"/>
</dbReference>
<organism evidence="1 2">
    <name type="scientific">Setaria viridis</name>
    <name type="common">Green bristlegrass</name>
    <name type="synonym">Setaria italica subsp. viridis</name>
    <dbReference type="NCBI Taxonomy" id="4556"/>
    <lineage>
        <taxon>Eukaryota</taxon>
        <taxon>Viridiplantae</taxon>
        <taxon>Streptophyta</taxon>
        <taxon>Embryophyta</taxon>
        <taxon>Tracheophyta</taxon>
        <taxon>Spermatophyta</taxon>
        <taxon>Magnoliopsida</taxon>
        <taxon>Liliopsida</taxon>
        <taxon>Poales</taxon>
        <taxon>Poaceae</taxon>
        <taxon>PACMAD clade</taxon>
        <taxon>Panicoideae</taxon>
        <taxon>Panicodae</taxon>
        <taxon>Paniceae</taxon>
        <taxon>Cenchrinae</taxon>
        <taxon>Setaria</taxon>
    </lineage>
</organism>
<evidence type="ECO:0008006" key="3">
    <source>
        <dbReference type="Google" id="ProtNLM"/>
    </source>
</evidence>
<name>A0A4U6U2X2_SETVI</name>
<protein>
    <recommendedName>
        <fullName evidence="3">Agenet domain-containing protein</fullName>
    </recommendedName>
</protein>
<dbReference type="Gramene" id="TKW08605">
    <property type="protein sequence ID" value="TKW08605"/>
    <property type="gene ID" value="SEVIR_6G034700v2"/>
</dbReference>
<evidence type="ECO:0000313" key="1">
    <source>
        <dbReference type="EMBL" id="TKW08605.1"/>
    </source>
</evidence>
<evidence type="ECO:0000313" key="2">
    <source>
        <dbReference type="Proteomes" id="UP000298652"/>
    </source>
</evidence>
<proteinExistence type="predicted"/>
<accession>A0A4U6U2X2</accession>